<dbReference type="PROSITE" id="PS51077">
    <property type="entry name" value="HTH_ICLR"/>
    <property type="match status" value="1"/>
</dbReference>
<dbReference type="SUPFAM" id="SSF46785">
    <property type="entry name" value="Winged helix' DNA-binding domain"/>
    <property type="match status" value="1"/>
</dbReference>
<comment type="caution">
    <text evidence="6">The sequence shown here is derived from an EMBL/GenBank/DDBJ whole genome shotgun (WGS) entry which is preliminary data.</text>
</comment>
<dbReference type="InterPro" id="IPR050707">
    <property type="entry name" value="HTH_MetabolicPath_Reg"/>
</dbReference>
<keyword evidence="1" id="KW-0805">Transcription regulation</keyword>
<proteinExistence type="predicted"/>
<dbReference type="PANTHER" id="PTHR30136">
    <property type="entry name" value="HELIX-TURN-HELIX TRANSCRIPTIONAL REGULATOR, ICLR FAMILY"/>
    <property type="match status" value="1"/>
</dbReference>
<name>A0ABU9X2B5_9MICC</name>
<dbReference type="SMART" id="SM00346">
    <property type="entry name" value="HTH_ICLR"/>
    <property type="match status" value="1"/>
</dbReference>
<gene>
    <name evidence="6" type="ORF">ABCQ75_13860</name>
</gene>
<dbReference type="SUPFAM" id="SSF55781">
    <property type="entry name" value="GAF domain-like"/>
    <property type="match status" value="1"/>
</dbReference>
<dbReference type="Proteomes" id="UP001422074">
    <property type="component" value="Unassembled WGS sequence"/>
</dbReference>
<dbReference type="Pfam" id="PF09339">
    <property type="entry name" value="HTH_IclR"/>
    <property type="match status" value="1"/>
</dbReference>
<keyword evidence="3" id="KW-0804">Transcription</keyword>
<organism evidence="6 7">
    <name type="scientific">Sinomonas halotolerans</name>
    <dbReference type="NCBI Taxonomy" id="1644133"/>
    <lineage>
        <taxon>Bacteria</taxon>
        <taxon>Bacillati</taxon>
        <taxon>Actinomycetota</taxon>
        <taxon>Actinomycetes</taxon>
        <taxon>Micrococcales</taxon>
        <taxon>Micrococcaceae</taxon>
        <taxon>Sinomonas</taxon>
    </lineage>
</organism>
<sequence>MAGHTKASGQSVTSRALNVLAAFDQEHPVLGLSEIARRSGTPVATCHRLLGELTDWGALAKTTDGRYQIGHRLWMLGMLAPVQKGLREVAAPYMHDVLFATRHVVNLFVLEGAHALVLERIAGTAVGQPVARVGERLPLHTSAGGKVLLAYAPVPVLELAFGELRQETRYSITEPARLQREIVRVREQGYATTVEEHALGTSGLAVPVFGMGGRVIAALGAVGIGATPPPVQRTLPALQVAAKAIGRALGAGE</sequence>
<keyword evidence="2" id="KW-0238">DNA-binding</keyword>
<dbReference type="InterPro" id="IPR014757">
    <property type="entry name" value="Tscrpt_reg_IclR_C"/>
</dbReference>
<dbReference type="Gene3D" id="3.30.450.40">
    <property type="match status" value="1"/>
</dbReference>
<evidence type="ECO:0000256" key="3">
    <source>
        <dbReference type="ARBA" id="ARBA00023163"/>
    </source>
</evidence>
<dbReference type="Pfam" id="PF01614">
    <property type="entry name" value="IclR_C"/>
    <property type="match status" value="1"/>
</dbReference>
<dbReference type="InterPro" id="IPR005471">
    <property type="entry name" value="Tscrpt_reg_IclR_N"/>
</dbReference>
<reference evidence="6 7" key="1">
    <citation type="submission" date="2024-05" db="EMBL/GenBank/DDBJ databases">
        <title>Sinomonas sp. nov., isolated from a waste landfill.</title>
        <authorList>
            <person name="Zhao Y."/>
        </authorList>
    </citation>
    <scope>NUCLEOTIDE SEQUENCE [LARGE SCALE GENOMIC DNA]</scope>
    <source>
        <strain evidence="6 7">CCTCC AB2014300</strain>
    </source>
</reference>
<feature type="domain" description="IclR-ED" evidence="5">
    <location>
        <begin position="72"/>
        <end position="251"/>
    </location>
</feature>
<evidence type="ECO:0000256" key="2">
    <source>
        <dbReference type="ARBA" id="ARBA00023125"/>
    </source>
</evidence>
<dbReference type="EMBL" id="JBDFRB010000015">
    <property type="protein sequence ID" value="MEN2745608.1"/>
    <property type="molecule type" value="Genomic_DNA"/>
</dbReference>
<dbReference type="Gene3D" id="1.10.10.10">
    <property type="entry name" value="Winged helix-like DNA-binding domain superfamily/Winged helix DNA-binding domain"/>
    <property type="match status" value="1"/>
</dbReference>
<evidence type="ECO:0000259" key="5">
    <source>
        <dbReference type="PROSITE" id="PS51078"/>
    </source>
</evidence>
<evidence type="ECO:0000313" key="7">
    <source>
        <dbReference type="Proteomes" id="UP001422074"/>
    </source>
</evidence>
<dbReference type="PROSITE" id="PS51078">
    <property type="entry name" value="ICLR_ED"/>
    <property type="match status" value="1"/>
</dbReference>
<protein>
    <submittedName>
        <fullName evidence="6">IclR family transcriptional regulator</fullName>
    </submittedName>
</protein>
<accession>A0ABU9X2B5</accession>
<evidence type="ECO:0000256" key="1">
    <source>
        <dbReference type="ARBA" id="ARBA00023015"/>
    </source>
</evidence>
<dbReference type="InterPro" id="IPR036388">
    <property type="entry name" value="WH-like_DNA-bd_sf"/>
</dbReference>
<keyword evidence="7" id="KW-1185">Reference proteome</keyword>
<evidence type="ECO:0000259" key="4">
    <source>
        <dbReference type="PROSITE" id="PS51077"/>
    </source>
</evidence>
<feature type="domain" description="HTH iclR-type" evidence="4">
    <location>
        <begin position="10"/>
        <end position="71"/>
    </location>
</feature>
<dbReference type="InterPro" id="IPR036390">
    <property type="entry name" value="WH_DNA-bd_sf"/>
</dbReference>
<dbReference type="InterPro" id="IPR029016">
    <property type="entry name" value="GAF-like_dom_sf"/>
</dbReference>
<dbReference type="RefSeq" id="WP_345886086.1">
    <property type="nucleotide sequence ID" value="NZ_JBDFRB010000015.1"/>
</dbReference>
<dbReference type="PANTHER" id="PTHR30136:SF24">
    <property type="entry name" value="HTH-TYPE TRANSCRIPTIONAL REPRESSOR ALLR"/>
    <property type="match status" value="1"/>
</dbReference>
<evidence type="ECO:0000313" key="6">
    <source>
        <dbReference type="EMBL" id="MEN2745608.1"/>
    </source>
</evidence>